<keyword evidence="2" id="KW-1185">Reference proteome</keyword>
<sequence length="202" mass="21908">MKSTPVKGLTALTLSVLVAAVVASNAPAFAINGHGTSYGPQFGAGPWLTYTDGLKINSATFDISEGKTTTIKTQKLYVNDQSDITLKIYHHASAQNIQHVGIFMNLHGNNPQAYQANTEVEWNKNSGVSKQDPNGIFKSVTTTVKYDGTLMYITFHLVPSKTMDTSHIIVRAWDNNLSTGEVVVKNAIMIGNMPTTFSSMSH</sequence>
<evidence type="ECO:0000313" key="2">
    <source>
        <dbReference type="Proteomes" id="UP000232412"/>
    </source>
</evidence>
<name>A0A2H1EI40_9ARCH</name>
<dbReference type="RefSeq" id="WP_101010628.1">
    <property type="nucleotide sequence ID" value="NZ_FRFC01000005.1"/>
</dbReference>
<evidence type="ECO:0000313" key="1">
    <source>
        <dbReference type="EMBL" id="SHO47170.1"/>
    </source>
</evidence>
<dbReference type="EMBL" id="FRFC01000005">
    <property type="protein sequence ID" value="SHO47170.1"/>
    <property type="molecule type" value="Genomic_DNA"/>
</dbReference>
<organism evidence="1 2">
    <name type="scientific">Nitrosotalea sinensis</name>
    <dbReference type="NCBI Taxonomy" id="1499975"/>
    <lineage>
        <taxon>Archaea</taxon>
        <taxon>Nitrososphaerota</taxon>
        <taxon>Nitrososphaeria</taxon>
        <taxon>Nitrosotaleales</taxon>
        <taxon>Nitrosotaleaceae</taxon>
        <taxon>Nitrosotalea</taxon>
    </lineage>
</organism>
<dbReference type="OrthoDB" id="10401at2157"/>
<dbReference type="Proteomes" id="UP000232412">
    <property type="component" value="Unassembled WGS sequence"/>
</dbReference>
<protein>
    <submittedName>
        <fullName evidence="1">Uncharacterized protein</fullName>
    </submittedName>
</protein>
<gene>
    <name evidence="1" type="ORF">NSIN_40011</name>
</gene>
<dbReference type="AlphaFoldDB" id="A0A2H1EI40"/>
<proteinExistence type="predicted"/>
<accession>A0A2H1EI40</accession>
<reference evidence="2" key="1">
    <citation type="submission" date="2016-12" db="EMBL/GenBank/DDBJ databases">
        <authorList>
            <person name="Herbold C."/>
        </authorList>
    </citation>
    <scope>NUCLEOTIDE SEQUENCE [LARGE SCALE GENOMIC DNA]</scope>
</reference>